<evidence type="ECO:0000259" key="3">
    <source>
        <dbReference type="PROSITE" id="PS50168"/>
    </source>
</evidence>
<dbReference type="GO" id="GO:0042981">
    <property type="term" value="P:regulation of apoptotic process"/>
    <property type="evidence" value="ECO:0007669"/>
    <property type="project" value="InterPro"/>
</dbReference>
<dbReference type="SUPFAM" id="SSF47986">
    <property type="entry name" value="DEATH domain"/>
    <property type="match status" value="2"/>
</dbReference>
<dbReference type="Pfam" id="PF01335">
    <property type="entry name" value="DED"/>
    <property type="match status" value="1"/>
</dbReference>
<feature type="domain" description="DED" evidence="3">
    <location>
        <begin position="91"/>
        <end position="172"/>
    </location>
</feature>
<dbReference type="GO" id="GO:0006915">
    <property type="term" value="P:apoptotic process"/>
    <property type="evidence" value="ECO:0007669"/>
    <property type="project" value="UniProtKB-KW"/>
</dbReference>
<keyword evidence="2" id="KW-0175">Coiled coil</keyword>
<feature type="coiled-coil region" evidence="2">
    <location>
        <begin position="82"/>
        <end position="112"/>
    </location>
</feature>
<evidence type="ECO:0000256" key="2">
    <source>
        <dbReference type="SAM" id="Coils"/>
    </source>
</evidence>
<reference evidence="4 5" key="1">
    <citation type="submission" date="2022-05" db="EMBL/GenBank/DDBJ databases">
        <authorList>
            <consortium name="Genoscope - CEA"/>
            <person name="William W."/>
        </authorList>
    </citation>
    <scope>NUCLEOTIDE SEQUENCE [LARGE SCALE GENOMIC DNA]</scope>
</reference>
<dbReference type="PANTHER" id="PTHR48169">
    <property type="entry name" value="DED DOMAIN-CONTAINING PROTEIN"/>
    <property type="match status" value="1"/>
</dbReference>
<keyword evidence="5" id="KW-1185">Reference proteome</keyword>
<keyword evidence="1" id="KW-0053">Apoptosis</keyword>
<dbReference type="EMBL" id="CALNXJ010000065">
    <property type="protein sequence ID" value="CAH3157800.1"/>
    <property type="molecule type" value="Genomic_DNA"/>
</dbReference>
<evidence type="ECO:0000313" key="4">
    <source>
        <dbReference type="EMBL" id="CAH3157800.1"/>
    </source>
</evidence>
<dbReference type="AlphaFoldDB" id="A0AAU9XT40"/>
<dbReference type="InterPro" id="IPR011029">
    <property type="entry name" value="DEATH-like_dom_sf"/>
</dbReference>
<organism evidence="4 5">
    <name type="scientific">Pocillopora meandrina</name>
    <dbReference type="NCBI Taxonomy" id="46732"/>
    <lineage>
        <taxon>Eukaryota</taxon>
        <taxon>Metazoa</taxon>
        <taxon>Cnidaria</taxon>
        <taxon>Anthozoa</taxon>
        <taxon>Hexacorallia</taxon>
        <taxon>Scleractinia</taxon>
        <taxon>Astrocoeniina</taxon>
        <taxon>Pocilloporidae</taxon>
        <taxon>Pocillopora</taxon>
    </lineage>
</organism>
<dbReference type="PANTHER" id="PTHR48169:SF7">
    <property type="entry name" value="CASPASE 10"/>
    <property type="match status" value="1"/>
</dbReference>
<name>A0AAU9XT40_9CNID</name>
<protein>
    <recommendedName>
        <fullName evidence="3">DED domain-containing protein</fullName>
    </recommendedName>
</protein>
<dbReference type="Proteomes" id="UP001159428">
    <property type="component" value="Unassembled WGS sequence"/>
</dbReference>
<sequence>MSVVEYLRLLDQCSKEIVWQSESEWLKLIYGRFIPDGSVDDITDVITLLNKLEEKNLLGIDRLKVLKELLKGIRKWDLLRILERFEMKRKEYRQLLEQISHALEESNELQRLILICRRKNLVAHQREEHIKNVDALFAELEQQHELGIEDLGILKTIATEMEKPDLCRLVEEFEKKRKQEEDAERERIKWEDNKRRAGAGAALVLSGIVGRRLIGAPLFRSTPQAADVNPVISTFFTAVTPHCTFHNLVGGTVVVTTLMVLRKSRNMEEFTNAFKETVLPLGNFLRAIGEGSIRFTIQAENIFALDALWQSYQDETLQTNLQEFLVTEEIEQLTGGEVRLTVYIDEDEYRNARLDLMISGIEEMKLEEERGLKERASSDSDLLKERNMTTANTRDPFPEREFLPFDRKLRVEEYLENLQETSSEFTLPSDSGVGTLSSATSEYGFDKGDRLEKLDQVEGLIKDVSENWDSIQEAYRDAYRDAYPFEGRKYRSIGKMLENIRMTLGTWRKMEKEWIIAEPILTSSSRATAVIQQLKNSLQLDQGFFKNPTREDKRAIRVLARKAKNLKRFDVFNYLKMITPPGTTGPLLPENMLIKEMPRDEIECLSKFLNVWSIAKKLDLRLEMMRSREGTFLMDALTNRHDLRTVGELYDFLCERGLPEFADFILK</sequence>
<dbReference type="Gene3D" id="1.10.533.10">
    <property type="entry name" value="Death Domain, Fas"/>
    <property type="match status" value="2"/>
</dbReference>
<dbReference type="PROSITE" id="PS50168">
    <property type="entry name" value="DED"/>
    <property type="match status" value="2"/>
</dbReference>
<gene>
    <name evidence="4" type="ORF">PMEA_00030178</name>
</gene>
<proteinExistence type="predicted"/>
<accession>A0AAU9XT40</accession>
<comment type="caution">
    <text evidence="4">The sequence shown here is derived from an EMBL/GenBank/DDBJ whole genome shotgun (WGS) entry which is preliminary data.</text>
</comment>
<dbReference type="SMART" id="SM00031">
    <property type="entry name" value="DED"/>
    <property type="match status" value="2"/>
</dbReference>
<feature type="domain" description="DED" evidence="3">
    <location>
        <begin position="5"/>
        <end position="84"/>
    </location>
</feature>
<evidence type="ECO:0000256" key="1">
    <source>
        <dbReference type="ARBA" id="ARBA00022703"/>
    </source>
</evidence>
<dbReference type="InterPro" id="IPR001875">
    <property type="entry name" value="DED_dom"/>
</dbReference>
<evidence type="ECO:0000313" key="5">
    <source>
        <dbReference type="Proteomes" id="UP001159428"/>
    </source>
</evidence>